<keyword evidence="7" id="KW-0325">Glycoprotein</keyword>
<keyword evidence="4 8" id="KW-0812">Transmembrane</keyword>
<accession>A0A8K0DGR2</accession>
<dbReference type="Pfam" id="PF04547">
    <property type="entry name" value="Anoctamin"/>
    <property type="match status" value="1"/>
</dbReference>
<dbReference type="Pfam" id="PF16178">
    <property type="entry name" value="Anoct_dimer"/>
    <property type="match status" value="1"/>
</dbReference>
<keyword evidence="6 8" id="KW-0472">Membrane</keyword>
<feature type="transmembrane region" description="Helical" evidence="8">
    <location>
        <begin position="1095"/>
        <end position="1116"/>
    </location>
</feature>
<feature type="compositionally biased region" description="Polar residues" evidence="9">
    <location>
        <begin position="436"/>
        <end position="450"/>
    </location>
</feature>
<feature type="transmembrane region" description="Helical" evidence="8">
    <location>
        <begin position="1359"/>
        <end position="1382"/>
    </location>
</feature>
<dbReference type="InterPro" id="IPR032394">
    <property type="entry name" value="Anoct_dimer"/>
</dbReference>
<evidence type="ECO:0000259" key="11">
    <source>
        <dbReference type="Pfam" id="PF16178"/>
    </source>
</evidence>
<dbReference type="Proteomes" id="UP000801492">
    <property type="component" value="Unassembled WGS sequence"/>
</dbReference>
<evidence type="ECO:0000256" key="3">
    <source>
        <dbReference type="ARBA" id="ARBA00022475"/>
    </source>
</evidence>
<feature type="compositionally biased region" description="Polar residues" evidence="9">
    <location>
        <begin position="335"/>
        <end position="349"/>
    </location>
</feature>
<evidence type="ECO:0000259" key="10">
    <source>
        <dbReference type="Pfam" id="PF04547"/>
    </source>
</evidence>
<feature type="transmembrane region" description="Helical" evidence="8">
    <location>
        <begin position="1264"/>
        <end position="1285"/>
    </location>
</feature>
<dbReference type="GO" id="GO:0005886">
    <property type="term" value="C:plasma membrane"/>
    <property type="evidence" value="ECO:0007669"/>
    <property type="project" value="UniProtKB-SubCell"/>
</dbReference>
<evidence type="ECO:0000256" key="8">
    <source>
        <dbReference type="RuleBase" id="RU280814"/>
    </source>
</evidence>
<feature type="compositionally biased region" description="Polar residues" evidence="9">
    <location>
        <begin position="227"/>
        <end position="261"/>
    </location>
</feature>
<protein>
    <recommendedName>
        <fullName evidence="8">Anoctamin</fullName>
    </recommendedName>
</protein>
<feature type="transmembrane region" description="Helical" evidence="8">
    <location>
        <begin position="1151"/>
        <end position="1175"/>
    </location>
</feature>
<evidence type="ECO:0000256" key="4">
    <source>
        <dbReference type="ARBA" id="ARBA00022692"/>
    </source>
</evidence>
<feature type="compositionally biased region" description="Polar residues" evidence="9">
    <location>
        <begin position="497"/>
        <end position="509"/>
    </location>
</feature>
<comment type="caution">
    <text evidence="12">The sequence shown here is derived from an EMBL/GenBank/DDBJ whole genome shotgun (WGS) entry which is preliminary data.</text>
</comment>
<evidence type="ECO:0000256" key="9">
    <source>
        <dbReference type="SAM" id="MobiDB-lite"/>
    </source>
</evidence>
<feature type="region of interest" description="Disordered" evidence="9">
    <location>
        <begin position="1"/>
        <end position="22"/>
    </location>
</feature>
<dbReference type="GO" id="GO:0005254">
    <property type="term" value="F:chloride channel activity"/>
    <property type="evidence" value="ECO:0007669"/>
    <property type="project" value="TreeGrafter"/>
</dbReference>
<feature type="compositionally biased region" description="Polar residues" evidence="9">
    <location>
        <begin position="387"/>
        <end position="427"/>
    </location>
</feature>
<organism evidence="12 13">
    <name type="scientific">Ignelater luminosus</name>
    <name type="common">Cucubano</name>
    <name type="synonym">Pyrophorus luminosus</name>
    <dbReference type="NCBI Taxonomy" id="2038154"/>
    <lineage>
        <taxon>Eukaryota</taxon>
        <taxon>Metazoa</taxon>
        <taxon>Ecdysozoa</taxon>
        <taxon>Arthropoda</taxon>
        <taxon>Hexapoda</taxon>
        <taxon>Insecta</taxon>
        <taxon>Pterygota</taxon>
        <taxon>Neoptera</taxon>
        <taxon>Endopterygota</taxon>
        <taxon>Coleoptera</taxon>
        <taxon>Polyphaga</taxon>
        <taxon>Elateriformia</taxon>
        <taxon>Elateroidea</taxon>
        <taxon>Elateridae</taxon>
        <taxon>Agrypninae</taxon>
        <taxon>Pyrophorini</taxon>
        <taxon>Ignelater</taxon>
    </lineage>
</organism>
<dbReference type="OrthoDB" id="296386at2759"/>
<comment type="subcellular location">
    <subcellularLocation>
        <location evidence="1">Cell membrane</location>
        <topology evidence="1">Multi-pass membrane protein</topology>
    </subcellularLocation>
    <subcellularLocation>
        <location evidence="8">Membrane</location>
        <topology evidence="8">Multi-pass membrane protein</topology>
    </subcellularLocation>
</comment>
<feature type="region of interest" description="Disordered" evidence="9">
    <location>
        <begin position="227"/>
        <end position="633"/>
    </location>
</feature>
<feature type="transmembrane region" description="Helical" evidence="8">
    <location>
        <begin position="1005"/>
        <end position="1031"/>
    </location>
</feature>
<reference evidence="12" key="1">
    <citation type="submission" date="2019-08" db="EMBL/GenBank/DDBJ databases">
        <title>The genome of the North American firefly Photinus pyralis.</title>
        <authorList>
            <consortium name="Photinus pyralis genome working group"/>
            <person name="Fallon T.R."/>
            <person name="Sander Lower S.E."/>
            <person name="Weng J.-K."/>
        </authorList>
    </citation>
    <scope>NUCLEOTIDE SEQUENCE</scope>
    <source>
        <strain evidence="12">TRF0915ILg1</strain>
        <tissue evidence="12">Whole body</tissue>
    </source>
</reference>
<feature type="compositionally biased region" description="Polar residues" evidence="9">
    <location>
        <begin position="276"/>
        <end position="298"/>
    </location>
</feature>
<feature type="domain" description="Anoctamin dimerisation" evidence="11">
    <location>
        <begin position="644"/>
        <end position="834"/>
    </location>
</feature>
<feature type="compositionally biased region" description="Polar residues" evidence="9">
    <location>
        <begin position="458"/>
        <end position="489"/>
    </location>
</feature>
<name>A0A8K0DGR2_IGNLU</name>
<evidence type="ECO:0000256" key="2">
    <source>
        <dbReference type="ARBA" id="ARBA00009671"/>
    </source>
</evidence>
<feature type="compositionally biased region" description="Polar residues" evidence="9">
    <location>
        <begin position="363"/>
        <end position="378"/>
    </location>
</feature>
<dbReference type="InterPro" id="IPR007632">
    <property type="entry name" value="Anoctamin"/>
</dbReference>
<feature type="transmembrane region" description="Helical" evidence="8">
    <location>
        <begin position="851"/>
        <end position="874"/>
    </location>
</feature>
<dbReference type="InterPro" id="IPR049452">
    <property type="entry name" value="Anoctamin_TM"/>
</dbReference>
<comment type="caution">
    <text evidence="8">Lacks conserved residue(s) required for the propagation of feature annotation.</text>
</comment>
<feature type="transmembrane region" description="Helical" evidence="8">
    <location>
        <begin position="1215"/>
        <end position="1234"/>
    </location>
</feature>
<feature type="domain" description="Anoctamin transmembrane" evidence="10">
    <location>
        <begin position="837"/>
        <end position="1377"/>
    </location>
</feature>
<dbReference type="PANTHER" id="PTHR12308:SF84">
    <property type="entry name" value="ANOCTAMIN"/>
    <property type="match status" value="1"/>
</dbReference>
<gene>
    <name evidence="12" type="ORF">ILUMI_03203</name>
</gene>
<keyword evidence="13" id="KW-1185">Reference proteome</keyword>
<evidence type="ECO:0000256" key="7">
    <source>
        <dbReference type="ARBA" id="ARBA00023180"/>
    </source>
</evidence>
<evidence type="ECO:0000313" key="13">
    <source>
        <dbReference type="Proteomes" id="UP000801492"/>
    </source>
</evidence>
<sequence length="1409" mass="161646">MDTNSNNGDFRVLVNQGDEQRRDNDFIESACEQSALRTSSPAATCDLERRPARFRFDILDYYPSTDREDRVEAEISVIDLEPELSNSSLSEHSNESERTNSRLDSSFPIVCASASEVYFNATYDHSDVSSSSTQASSQKSKLPVRFRSQVEYDFIKSPSKEYSRGLAMRNKLDTSSSSSLSPTNLKKPILNLNKTANLKGKKDNFDSISSQGSHALAMKHVGIPVETATSSRNKATSKQDSPYVSTNTSSSLKNQPPSILTHSAEIETPLSPYKQLPSSSSYARQTSIPSHRPQTSSTTKERPLTPSPYSPKTEIRAPVTPPSATKQLPHYSYPPATQTTSSPKSQSLYIPSYPPRTEIPPSSLLSHTSETQAQTRRQLPNRFSYPPQAQTPPYLTKQPYSTSSYPPDTRTSPYTETQSPYSYSPQTEIPPDSRNRPVSYSRNTPDNLSSLKREQRYSPYSPQAETSLPSPKRQSPFPTTYPRQTQTLPSPKYQFPHPSSYTPQTQIPPNTEKESFYPSPERYTPHAQIPSNTEKKSVYPPPAKYTPHAQISSNTEKKSVYPTPEKYTHHAKISSTTEKKSVYPSPQKYTPHIQIPPNTEKESVNPLPEKLPETQTQSLSHKLPSQDVQSDGRQMLKSNSLEEDSINRFNYVIVYEIHNNIVSPEIQYLLSSLARSGLRIKSVPGGEDYERLVFLLLHLPTARLLRDSRKEKIPLYFKLEYEQPPQASSKLDWLTMCFAKRNEEEEEPKVAMKPQYVTSAEKIMFIHQKVNRAKFGSEKEQYGIDEMKRLRVIKTAYPLHEIDDQPEKSKPMSDKQILTESWGNFFRFAELQPLKLVKKYFGPEIAFHFAWMGYLACFLIPLSIFSGFCFFLGLSSLDHPIDNRIHDVCNAKGFMCPLCLHYGLCEFSEIKDSCFYSKLNYIFDNAYTAKTLHYATWILIFIIYWKRAENELKIKWNLYYTDTEPFLRSSYLRRLKLLKIQKPIEGEPRMPFHLRGVLRITSMTIMIGLIYVMIKTVVFIAQLRISLMFQFSPHLGNKYGADVSLISEGTYYANIVCATLSGFIIIIYSKILGFLVRWLTILESPKREREYSSCYITKLFVLECFNNYGVAIYLSLIRELESRDPRETWTYGGGVKTFHHMCDPSGCTADVAIYLAIVLTIKILYNWLSSGFLILRYLRRNQTYDEAQWKSDYELSDVNYNLYVTSLYMEPVMKYGFTIMFTTLFPLTPLFVLVDTIVTIRMNAVIFCRVLRRPVPHRVVDLEVWDGILLIGSAVGIMLNMYIGFFTTDIMSRLVYKKYHGSMDGYFMSTLYAFPISLYHELDAPSGPYIKHCYVRGRREPYPAKSSYYYSIQYFAETAHAYVMVAMHLVSIFVVGVFFYFLTWNYTKQRPYEVVTDYRSEVSSDRKSI</sequence>
<keyword evidence="5 8" id="KW-1133">Transmembrane helix</keyword>
<evidence type="ECO:0000256" key="5">
    <source>
        <dbReference type="ARBA" id="ARBA00022989"/>
    </source>
</evidence>
<evidence type="ECO:0000313" key="12">
    <source>
        <dbReference type="EMBL" id="KAF2902976.1"/>
    </source>
</evidence>
<evidence type="ECO:0000256" key="6">
    <source>
        <dbReference type="ARBA" id="ARBA00023136"/>
    </source>
</evidence>
<dbReference type="GO" id="GO:0046983">
    <property type="term" value="F:protein dimerization activity"/>
    <property type="evidence" value="ECO:0007669"/>
    <property type="project" value="InterPro"/>
</dbReference>
<comment type="similarity">
    <text evidence="2 8">Belongs to the anoctamin family.</text>
</comment>
<dbReference type="PANTHER" id="PTHR12308">
    <property type="entry name" value="ANOCTAMIN"/>
    <property type="match status" value="1"/>
</dbReference>
<dbReference type="EMBL" id="VTPC01001129">
    <property type="protein sequence ID" value="KAF2902976.1"/>
    <property type="molecule type" value="Genomic_DNA"/>
</dbReference>
<proteinExistence type="inferred from homology"/>
<keyword evidence="3" id="KW-1003">Cell membrane</keyword>
<feature type="transmembrane region" description="Helical" evidence="8">
    <location>
        <begin position="1051"/>
        <end position="1075"/>
    </location>
</feature>
<feature type="transmembrane region" description="Helical" evidence="8">
    <location>
        <begin position="1305"/>
        <end position="1322"/>
    </location>
</feature>
<evidence type="ECO:0000256" key="1">
    <source>
        <dbReference type="ARBA" id="ARBA00004651"/>
    </source>
</evidence>